<dbReference type="GO" id="GO:0005739">
    <property type="term" value="C:mitochondrion"/>
    <property type="evidence" value="ECO:0007669"/>
    <property type="project" value="TreeGrafter"/>
</dbReference>
<dbReference type="PANTHER" id="PTHR42684">
    <property type="entry name" value="ADENOSYLMETHIONINE-8-AMINO-7-OXONONANOATE AMINOTRANSFERASE"/>
    <property type="match status" value="1"/>
</dbReference>
<dbReference type="GO" id="GO:0004141">
    <property type="term" value="F:dethiobiotin synthase activity"/>
    <property type="evidence" value="ECO:0007669"/>
    <property type="project" value="TreeGrafter"/>
</dbReference>
<evidence type="ECO:0000256" key="2">
    <source>
        <dbReference type="ARBA" id="ARBA00022679"/>
    </source>
</evidence>
<dbReference type="EnsemblPlants" id="MELO3C031202.2.1">
    <property type="protein sequence ID" value="MELO3C031202.2.1"/>
    <property type="gene ID" value="MELO3C031202.2"/>
</dbReference>
<keyword evidence="1" id="KW-0032">Aminotransferase</keyword>
<dbReference type="Gene3D" id="3.40.640.10">
    <property type="entry name" value="Type I PLP-dependent aspartate aminotransferase-like (Major domain)"/>
    <property type="match status" value="1"/>
</dbReference>
<proteinExistence type="predicted"/>
<dbReference type="InterPro" id="IPR015424">
    <property type="entry name" value="PyrdxlP-dep_Trfase"/>
</dbReference>
<accession>A0A9I9EAW4</accession>
<dbReference type="GO" id="GO:0004015">
    <property type="term" value="F:adenosylmethionine-8-amino-7-oxononanoate transaminase activity"/>
    <property type="evidence" value="ECO:0007669"/>
    <property type="project" value="TreeGrafter"/>
</dbReference>
<keyword evidence="2" id="KW-0808">Transferase</keyword>
<name>A0A9I9EAW4_CUCME</name>
<dbReference type="AlphaFoldDB" id="A0A9I9EAW4"/>
<organism evidence="3">
    <name type="scientific">Cucumis melo</name>
    <name type="common">Muskmelon</name>
    <dbReference type="NCBI Taxonomy" id="3656"/>
    <lineage>
        <taxon>Eukaryota</taxon>
        <taxon>Viridiplantae</taxon>
        <taxon>Streptophyta</taxon>
        <taxon>Embryophyta</taxon>
        <taxon>Tracheophyta</taxon>
        <taxon>Spermatophyta</taxon>
        <taxon>Magnoliopsida</taxon>
        <taxon>eudicotyledons</taxon>
        <taxon>Gunneridae</taxon>
        <taxon>Pentapetalae</taxon>
        <taxon>rosids</taxon>
        <taxon>fabids</taxon>
        <taxon>Cucurbitales</taxon>
        <taxon>Cucurbitaceae</taxon>
        <taxon>Benincaseae</taxon>
        <taxon>Cucumis</taxon>
    </lineage>
</organism>
<sequence length="189" mass="20960">MDAGSIQQDHQKLLFSPLEKKLIINYNGRRKLKSKRKIIVMLEREDSNKDPSTAAELLHCMPDIACFAKLMNGGIIPLSATLASNSALLHGHSYSAHDLGCTVAAKSIKWFKDPQTNLNIISEGTSLRESLSSTITHLRLPNKCQRKSTSLAGPLLVLRSVHFVELCGIDQYFAMKAMDKGVMLNRNKV</sequence>
<dbReference type="InterPro" id="IPR015421">
    <property type="entry name" value="PyrdxlP-dep_Trfase_major"/>
</dbReference>
<evidence type="ECO:0000313" key="3">
    <source>
        <dbReference type="EnsemblPlants" id="MELO3C031202.2.1"/>
    </source>
</evidence>
<dbReference type="GO" id="GO:0009102">
    <property type="term" value="P:biotin biosynthetic process"/>
    <property type="evidence" value="ECO:0007669"/>
    <property type="project" value="TreeGrafter"/>
</dbReference>
<dbReference type="SUPFAM" id="SSF53383">
    <property type="entry name" value="PLP-dependent transferases"/>
    <property type="match status" value="1"/>
</dbReference>
<evidence type="ECO:0000256" key="1">
    <source>
        <dbReference type="ARBA" id="ARBA00022576"/>
    </source>
</evidence>
<reference evidence="3" key="1">
    <citation type="submission" date="2023-03" db="UniProtKB">
        <authorList>
            <consortium name="EnsemblPlants"/>
        </authorList>
    </citation>
    <scope>IDENTIFICATION</scope>
</reference>
<protein>
    <submittedName>
        <fullName evidence="3">Uncharacterized protein</fullName>
    </submittedName>
</protein>
<dbReference type="PANTHER" id="PTHR42684:SF3">
    <property type="entry name" value="ADENOSYLMETHIONINE-8-AMINO-7-OXONONANOATE AMINOTRANSFERASE"/>
    <property type="match status" value="1"/>
</dbReference>
<dbReference type="Gramene" id="MELO3C031202.2.1">
    <property type="protein sequence ID" value="MELO3C031202.2.1"/>
    <property type="gene ID" value="MELO3C031202.2"/>
</dbReference>